<dbReference type="RefSeq" id="WP_092438827.1">
    <property type="nucleotide sequence ID" value="NZ_FMYP01000038.1"/>
</dbReference>
<dbReference type="Proteomes" id="UP000199452">
    <property type="component" value="Unassembled WGS sequence"/>
</dbReference>
<dbReference type="InterPro" id="IPR054105">
    <property type="entry name" value="WHD_NrtR"/>
</dbReference>
<dbReference type="CDD" id="cd18873">
    <property type="entry name" value="NUDIX_NadM_like"/>
    <property type="match status" value="1"/>
</dbReference>
<dbReference type="Gene3D" id="1.10.10.10">
    <property type="entry name" value="Winged helix-like DNA-binding domain superfamily/Winged helix DNA-binding domain"/>
    <property type="match status" value="1"/>
</dbReference>
<dbReference type="Pfam" id="PF00293">
    <property type="entry name" value="NUDIX"/>
    <property type="match status" value="1"/>
</dbReference>
<feature type="domain" description="Nudix hydrolase" evidence="2">
    <location>
        <begin position="13"/>
        <end position="148"/>
    </location>
</feature>
<dbReference type="PANTHER" id="PTHR43736">
    <property type="entry name" value="ADP-RIBOSE PYROPHOSPHATASE"/>
    <property type="match status" value="1"/>
</dbReference>
<gene>
    <name evidence="3" type="ORF">SAMN05216323_103823</name>
</gene>
<dbReference type="InterPro" id="IPR036388">
    <property type="entry name" value="WH-like_DNA-bd_sf"/>
</dbReference>
<evidence type="ECO:0000313" key="3">
    <source>
        <dbReference type="EMBL" id="SDC58713.1"/>
    </source>
</evidence>
<dbReference type="SUPFAM" id="SSF55811">
    <property type="entry name" value="Nudix"/>
    <property type="match status" value="1"/>
</dbReference>
<evidence type="ECO:0000313" key="4">
    <source>
        <dbReference type="Proteomes" id="UP000199452"/>
    </source>
</evidence>
<dbReference type="STRING" id="1640674.SAMN05216323_103823"/>
<accession>A0A1G6MT43</accession>
<keyword evidence="4" id="KW-1185">Reference proteome</keyword>
<evidence type="ECO:0000259" key="2">
    <source>
        <dbReference type="PROSITE" id="PS51462"/>
    </source>
</evidence>
<dbReference type="PANTHER" id="PTHR43736:SF4">
    <property type="entry name" value="SLR1690 PROTEIN"/>
    <property type="match status" value="1"/>
</dbReference>
<dbReference type="SUPFAM" id="SSF46785">
    <property type="entry name" value="Winged helix' DNA-binding domain"/>
    <property type="match status" value="1"/>
</dbReference>
<name>A0A1G6MT43_9BACT</name>
<dbReference type="InterPro" id="IPR000086">
    <property type="entry name" value="NUDIX_hydrolase_dom"/>
</dbReference>
<dbReference type="InterPro" id="IPR020084">
    <property type="entry name" value="NUDIX_hydrolase_CS"/>
</dbReference>
<proteinExistence type="predicted"/>
<dbReference type="Gene3D" id="3.90.79.10">
    <property type="entry name" value="Nucleoside Triphosphate Pyrophosphohydrolase"/>
    <property type="match status" value="1"/>
</dbReference>
<dbReference type="OrthoDB" id="9786141at2"/>
<dbReference type="EMBL" id="FMYP01000038">
    <property type="protein sequence ID" value="SDC58713.1"/>
    <property type="molecule type" value="Genomic_DNA"/>
</dbReference>
<protein>
    <submittedName>
        <fullName evidence="3">8-oxo-dGTP diphosphatase</fullName>
    </submittedName>
</protein>
<dbReference type="InterPro" id="IPR015797">
    <property type="entry name" value="NUDIX_hydrolase-like_dom_sf"/>
</dbReference>
<sequence length="234" mass="26881">MEAIKGAYTYDYPRPAVTTDCVIFGFDAGELKVLLIERAIEPYKGRWAMPGGFLNMDENADDCARRELQEETGIENVFIEQLYTFSEVDRDPRGRVITVAYFALIKLSDYKVTAGDDAGKAEWFPISKVPALAFDHDHMLRVARTRLKGKIRYQPIGFELLPEKFTMPELQNLYEAILEVKLDRRNFRKKIMGTGVIVDHDESVTGVPHKGAKYYSFDKAKYQELTERGFNFEI</sequence>
<evidence type="ECO:0000256" key="1">
    <source>
        <dbReference type="ARBA" id="ARBA00022801"/>
    </source>
</evidence>
<dbReference type="Pfam" id="PF21906">
    <property type="entry name" value="WHD_NrtR"/>
    <property type="match status" value="1"/>
</dbReference>
<keyword evidence="1" id="KW-0378">Hydrolase</keyword>
<reference evidence="3 4" key="1">
    <citation type="submission" date="2016-09" db="EMBL/GenBank/DDBJ databases">
        <authorList>
            <person name="Capua I."/>
            <person name="De Benedictis P."/>
            <person name="Joannis T."/>
            <person name="Lombin L.H."/>
            <person name="Cattoli G."/>
        </authorList>
    </citation>
    <scope>NUCLEOTIDE SEQUENCE [LARGE SCALE GENOMIC DNA]</scope>
    <source>
        <strain evidence="3 4">A7P-90m</strain>
    </source>
</reference>
<dbReference type="AlphaFoldDB" id="A0A1G6MT43"/>
<dbReference type="PROSITE" id="PS51462">
    <property type="entry name" value="NUDIX"/>
    <property type="match status" value="1"/>
</dbReference>
<dbReference type="PROSITE" id="PS00893">
    <property type="entry name" value="NUDIX_BOX"/>
    <property type="match status" value="1"/>
</dbReference>
<dbReference type="InterPro" id="IPR036390">
    <property type="entry name" value="WH_DNA-bd_sf"/>
</dbReference>
<dbReference type="GO" id="GO:0016787">
    <property type="term" value="F:hydrolase activity"/>
    <property type="evidence" value="ECO:0007669"/>
    <property type="project" value="UniProtKB-KW"/>
</dbReference>
<organism evidence="3 4">
    <name type="scientific">Williamwhitmania taraxaci</name>
    <dbReference type="NCBI Taxonomy" id="1640674"/>
    <lineage>
        <taxon>Bacteria</taxon>
        <taxon>Pseudomonadati</taxon>
        <taxon>Bacteroidota</taxon>
        <taxon>Bacteroidia</taxon>
        <taxon>Bacteroidales</taxon>
        <taxon>Williamwhitmaniaceae</taxon>
        <taxon>Williamwhitmania</taxon>
    </lineage>
</organism>